<gene>
    <name evidence="8" type="ORF">LPB144_00925</name>
</gene>
<dbReference type="PANTHER" id="PTHR10188:SF6">
    <property type="entry name" value="N(4)-(BETA-N-ACETYLGLUCOSAMINYL)-L-ASPARAGINASE"/>
    <property type="match status" value="1"/>
</dbReference>
<dbReference type="Gene3D" id="3.60.20.30">
    <property type="entry name" value="(Glycosyl)asparaginase"/>
    <property type="match status" value="1"/>
</dbReference>
<feature type="site" description="Cleavage; by autolysis" evidence="7">
    <location>
        <begin position="176"/>
        <end position="177"/>
    </location>
</feature>
<dbReference type="OrthoDB" id="9780217at2"/>
<organism evidence="8 9">
    <name type="scientific">Christiangramia salexigens</name>
    <dbReference type="NCBI Taxonomy" id="1913577"/>
    <lineage>
        <taxon>Bacteria</taxon>
        <taxon>Pseudomonadati</taxon>
        <taxon>Bacteroidota</taxon>
        <taxon>Flavobacteriia</taxon>
        <taxon>Flavobacteriales</taxon>
        <taxon>Flavobacteriaceae</taxon>
        <taxon>Christiangramia</taxon>
    </lineage>
</organism>
<evidence type="ECO:0000256" key="2">
    <source>
        <dbReference type="ARBA" id="ARBA00022801"/>
    </source>
</evidence>
<evidence type="ECO:0000313" key="9">
    <source>
        <dbReference type="Proteomes" id="UP000182510"/>
    </source>
</evidence>
<evidence type="ECO:0000256" key="5">
    <source>
        <dbReference type="PIRSR" id="PIRSR600246-1"/>
    </source>
</evidence>
<feature type="binding site" evidence="6">
    <location>
        <begin position="228"/>
        <end position="231"/>
    </location>
    <ligand>
        <name>substrate</name>
    </ligand>
</feature>
<dbReference type="GO" id="GO:0006508">
    <property type="term" value="P:proteolysis"/>
    <property type="evidence" value="ECO:0007669"/>
    <property type="project" value="UniProtKB-KW"/>
</dbReference>
<evidence type="ECO:0000256" key="7">
    <source>
        <dbReference type="PIRSR" id="PIRSR600246-3"/>
    </source>
</evidence>
<evidence type="ECO:0000256" key="1">
    <source>
        <dbReference type="ARBA" id="ARBA00022670"/>
    </source>
</evidence>
<protein>
    <recommendedName>
        <fullName evidence="4">Isoaspartyl peptidase</fullName>
    </recommendedName>
</protein>
<dbReference type="EMBL" id="CP018153">
    <property type="protein sequence ID" value="APG59054.1"/>
    <property type="molecule type" value="Genomic_DNA"/>
</dbReference>
<feature type="active site" description="Nucleophile" evidence="5">
    <location>
        <position position="177"/>
    </location>
</feature>
<dbReference type="GO" id="GO:0008233">
    <property type="term" value="F:peptidase activity"/>
    <property type="evidence" value="ECO:0007669"/>
    <property type="project" value="UniProtKB-KW"/>
</dbReference>
<dbReference type="InterPro" id="IPR000246">
    <property type="entry name" value="Peptidase_T2"/>
</dbReference>
<evidence type="ECO:0000256" key="6">
    <source>
        <dbReference type="PIRSR" id="PIRSR600246-2"/>
    </source>
</evidence>
<keyword evidence="2" id="KW-0378">Hydrolase</keyword>
<evidence type="ECO:0000256" key="4">
    <source>
        <dbReference type="ARBA" id="ARBA00069124"/>
    </source>
</evidence>
<feature type="binding site" evidence="6">
    <location>
        <begin position="205"/>
        <end position="208"/>
    </location>
    <ligand>
        <name>substrate</name>
    </ligand>
</feature>
<proteinExistence type="predicted"/>
<reference evidence="8 9" key="1">
    <citation type="submission" date="2016-11" db="EMBL/GenBank/DDBJ databases">
        <title>Gramella sp. LPB0144 isolated from marine environment.</title>
        <authorList>
            <person name="Kim E."/>
            <person name="Yi H."/>
        </authorList>
    </citation>
    <scope>NUCLEOTIDE SEQUENCE [LARGE SCALE GENOMIC DNA]</scope>
    <source>
        <strain evidence="8 9">LPB0144</strain>
    </source>
</reference>
<dbReference type="AlphaFoldDB" id="A0A1L3J1Q1"/>
<evidence type="ECO:0000313" key="8">
    <source>
        <dbReference type="EMBL" id="APG59054.1"/>
    </source>
</evidence>
<keyword evidence="9" id="KW-1185">Reference proteome</keyword>
<dbReference type="PANTHER" id="PTHR10188">
    <property type="entry name" value="L-ASPARAGINASE"/>
    <property type="match status" value="1"/>
</dbReference>
<keyword evidence="1" id="KW-0645">Protease</keyword>
<name>A0A1L3J1Q1_9FLAO</name>
<dbReference type="SUPFAM" id="SSF56235">
    <property type="entry name" value="N-terminal nucleophile aminohydrolases (Ntn hydrolases)"/>
    <property type="match status" value="1"/>
</dbReference>
<dbReference type="KEGG" id="grl:LPB144_00925"/>
<dbReference type="Proteomes" id="UP000182510">
    <property type="component" value="Chromosome"/>
</dbReference>
<keyword evidence="3" id="KW-0068">Autocatalytic cleavage</keyword>
<dbReference type="InterPro" id="IPR029055">
    <property type="entry name" value="Ntn_hydrolases_N"/>
</dbReference>
<dbReference type="FunFam" id="3.60.20.30:FF:000001">
    <property type="entry name" value="Isoaspartyl peptidase/L-asparaginase"/>
    <property type="match status" value="1"/>
</dbReference>
<accession>A0A1L3J1Q1</accession>
<dbReference type="GO" id="GO:0016811">
    <property type="term" value="F:hydrolase activity, acting on carbon-nitrogen (but not peptide) bonds, in linear amides"/>
    <property type="evidence" value="ECO:0007669"/>
    <property type="project" value="UniProtKB-ARBA"/>
</dbReference>
<dbReference type="RefSeq" id="WP_072551709.1">
    <property type="nucleotide sequence ID" value="NZ_CP018153.1"/>
</dbReference>
<sequence>MKSRISIAIHGGAGTLLKGEMTKEKEQAYRTVLRQALESGYEILEKKGSSLDAVEQAVVIMEDSPLFNAGKGSVFTASGKHEMDAAIMEGKNLNAGAVSLITGIKNPIVLARTVLEKSDHILLAGQGAMDFARLHGFDFKKPEYFYDEYRHEQWNKIKGTENFQLDHTSSKDDKFGTVGAVACDRNGNLAAATSTGGMTNKNWGRIGDTPIIGVGNYANNNTCAVSCTGSGEFFMKAVVAYDVSCLMEYKNLNLKEATREVIFKRLPKIKGDGGLIAVDSRGNISMPFNTEGMYRGMKTSKTETMVAIYTED</sequence>
<evidence type="ECO:0000256" key="3">
    <source>
        <dbReference type="ARBA" id="ARBA00022813"/>
    </source>
</evidence>
<dbReference type="CDD" id="cd04701">
    <property type="entry name" value="Asparaginase_2"/>
    <property type="match status" value="1"/>
</dbReference>
<dbReference type="STRING" id="1913577.LPB144_00925"/>
<dbReference type="Pfam" id="PF01112">
    <property type="entry name" value="Asparaginase_2"/>
    <property type="match status" value="1"/>
</dbReference>